<feature type="transmembrane region" description="Helical" evidence="9">
    <location>
        <begin position="68"/>
        <end position="88"/>
    </location>
</feature>
<keyword evidence="7" id="KW-0675">Receptor</keyword>
<protein>
    <recommendedName>
        <fullName evidence="10">Ionotropic glutamate receptor C-terminal domain-containing protein</fullName>
    </recommendedName>
</protein>
<comment type="subcellular location">
    <subcellularLocation>
        <location evidence="1">Cell membrane</location>
        <topology evidence="1">Multi-pass membrane protein</topology>
    </subcellularLocation>
</comment>
<evidence type="ECO:0000256" key="5">
    <source>
        <dbReference type="ARBA" id="ARBA00022989"/>
    </source>
</evidence>
<evidence type="ECO:0000259" key="10">
    <source>
        <dbReference type="Pfam" id="PF00060"/>
    </source>
</evidence>
<sequence>MGPKRPGLISYLSRGESQVMLAFMGPSPERLRKVEVVHPWLYTPPAFLIPMPEILPNNVDAVIKPFQLGVWMGLVGAVASFIFTMSYLNRTLTSRNQTVSNRAEGNVDQPPADVVTESVYMYVVGTLLNQGGSISCQITSVRLLVGAWCLMTLVLVNVYNGILISYVMAIHRAPPIASTELDIAFNPNIRLVVDKAQSGDLWFSTAQKGIFKGYGDKLRSYPNSRCNSSEQCVDMVMMNLKDIIKADYKSTGQCKLTITAPASNHPGTWGLEKKSPYLEKFNRGTLMLHEAGLITLWREKVESHTKPCYSEKNANYIDDQDSKKKPLARLSLTNLAGAFAVLAAGCLVSIVAFAIEILFFNKRRTTRMKNRKREQLSSCE</sequence>
<proteinExistence type="inferred from homology"/>
<dbReference type="OrthoDB" id="6354427at2759"/>
<dbReference type="eggNOG" id="KOG1054">
    <property type="taxonomic scope" value="Eukaryota"/>
</dbReference>
<evidence type="ECO:0000313" key="12">
    <source>
        <dbReference type="Proteomes" id="UP000000305"/>
    </source>
</evidence>
<dbReference type="GO" id="GO:0005886">
    <property type="term" value="C:plasma membrane"/>
    <property type="evidence" value="ECO:0007669"/>
    <property type="project" value="UniProtKB-SubCell"/>
</dbReference>
<dbReference type="OMA" id="IERHCEL"/>
<reference evidence="11 12" key="1">
    <citation type="journal article" date="2011" name="Science">
        <title>The ecoresponsive genome of Daphnia pulex.</title>
        <authorList>
            <person name="Colbourne J.K."/>
            <person name="Pfrender M.E."/>
            <person name="Gilbert D."/>
            <person name="Thomas W.K."/>
            <person name="Tucker A."/>
            <person name="Oakley T.H."/>
            <person name="Tokishita S."/>
            <person name="Aerts A."/>
            <person name="Arnold G.J."/>
            <person name="Basu M.K."/>
            <person name="Bauer D.J."/>
            <person name="Caceres C.E."/>
            <person name="Carmel L."/>
            <person name="Casola C."/>
            <person name="Choi J.H."/>
            <person name="Detter J.C."/>
            <person name="Dong Q."/>
            <person name="Dusheyko S."/>
            <person name="Eads B.D."/>
            <person name="Frohlich T."/>
            <person name="Geiler-Samerotte K.A."/>
            <person name="Gerlach D."/>
            <person name="Hatcher P."/>
            <person name="Jogdeo S."/>
            <person name="Krijgsveld J."/>
            <person name="Kriventseva E.V."/>
            <person name="Kultz D."/>
            <person name="Laforsch C."/>
            <person name="Lindquist E."/>
            <person name="Lopez J."/>
            <person name="Manak J.R."/>
            <person name="Muller J."/>
            <person name="Pangilinan J."/>
            <person name="Patwardhan R.P."/>
            <person name="Pitluck S."/>
            <person name="Pritham E.J."/>
            <person name="Rechtsteiner A."/>
            <person name="Rho M."/>
            <person name="Rogozin I.B."/>
            <person name="Sakarya O."/>
            <person name="Salamov A."/>
            <person name="Schaack S."/>
            <person name="Shapiro H."/>
            <person name="Shiga Y."/>
            <person name="Skalitzky C."/>
            <person name="Smith Z."/>
            <person name="Souvorov A."/>
            <person name="Sung W."/>
            <person name="Tang Z."/>
            <person name="Tsuchiya D."/>
            <person name="Tu H."/>
            <person name="Vos H."/>
            <person name="Wang M."/>
            <person name="Wolf Y.I."/>
            <person name="Yamagata H."/>
            <person name="Yamada T."/>
            <person name="Ye Y."/>
            <person name="Shaw J.R."/>
            <person name="Andrews J."/>
            <person name="Crease T.J."/>
            <person name="Tang H."/>
            <person name="Lucas S.M."/>
            <person name="Robertson H.M."/>
            <person name="Bork P."/>
            <person name="Koonin E.V."/>
            <person name="Zdobnov E.M."/>
            <person name="Grigoriev I.V."/>
            <person name="Lynch M."/>
            <person name="Boore J.L."/>
        </authorList>
    </citation>
    <scope>NUCLEOTIDE SEQUENCE [LARGE SCALE GENOMIC DNA]</scope>
</reference>
<evidence type="ECO:0000256" key="2">
    <source>
        <dbReference type="ARBA" id="ARBA00008685"/>
    </source>
</evidence>
<keyword evidence="3" id="KW-1003">Cell membrane</keyword>
<keyword evidence="6 9" id="KW-0472">Membrane</keyword>
<feature type="transmembrane region" description="Helical" evidence="9">
    <location>
        <begin position="335"/>
        <end position="360"/>
    </location>
</feature>
<dbReference type="HOGENOM" id="CLU_007257_4_2_1"/>
<dbReference type="PANTHER" id="PTHR42643">
    <property type="entry name" value="IONOTROPIC RECEPTOR 20A-RELATED"/>
    <property type="match status" value="1"/>
</dbReference>
<accession>E9HPB5</accession>
<dbReference type="EMBL" id="GL732704">
    <property type="protein sequence ID" value="EFX66415.1"/>
    <property type="molecule type" value="Genomic_DNA"/>
</dbReference>
<comment type="similarity">
    <text evidence="2">Belongs to the glutamate-gated ion channel (TC 1.A.10.1) family.</text>
</comment>
<dbReference type="Proteomes" id="UP000000305">
    <property type="component" value="Unassembled WGS sequence"/>
</dbReference>
<feature type="transmembrane region" description="Helical" evidence="9">
    <location>
        <begin position="143"/>
        <end position="169"/>
    </location>
</feature>
<organism evidence="11 12">
    <name type="scientific">Daphnia pulex</name>
    <name type="common">Water flea</name>
    <dbReference type="NCBI Taxonomy" id="6669"/>
    <lineage>
        <taxon>Eukaryota</taxon>
        <taxon>Metazoa</taxon>
        <taxon>Ecdysozoa</taxon>
        <taxon>Arthropoda</taxon>
        <taxon>Crustacea</taxon>
        <taxon>Branchiopoda</taxon>
        <taxon>Diplostraca</taxon>
        <taxon>Cladocera</taxon>
        <taxon>Anomopoda</taxon>
        <taxon>Daphniidae</taxon>
        <taxon>Daphnia</taxon>
    </lineage>
</organism>
<evidence type="ECO:0000256" key="9">
    <source>
        <dbReference type="SAM" id="Phobius"/>
    </source>
</evidence>
<dbReference type="InterPro" id="IPR001320">
    <property type="entry name" value="Iontro_rcpt_C"/>
</dbReference>
<evidence type="ECO:0000256" key="3">
    <source>
        <dbReference type="ARBA" id="ARBA00022475"/>
    </source>
</evidence>
<gene>
    <name evidence="11" type="ORF">DAPPUDRAFT_116408</name>
</gene>
<dbReference type="InterPro" id="IPR052192">
    <property type="entry name" value="Insect_Ionotropic_Sensory_Rcpt"/>
</dbReference>
<feature type="domain" description="Ionotropic glutamate receptor C-terminal" evidence="10">
    <location>
        <begin position="70"/>
        <end position="346"/>
    </location>
</feature>
<dbReference type="InParanoid" id="E9HPB5"/>
<evidence type="ECO:0000256" key="7">
    <source>
        <dbReference type="ARBA" id="ARBA00023170"/>
    </source>
</evidence>
<evidence type="ECO:0000256" key="8">
    <source>
        <dbReference type="ARBA" id="ARBA00023180"/>
    </source>
</evidence>
<dbReference type="PANTHER" id="PTHR42643:SF24">
    <property type="entry name" value="IONOTROPIC RECEPTOR 60A"/>
    <property type="match status" value="1"/>
</dbReference>
<dbReference type="GO" id="GO:0015276">
    <property type="term" value="F:ligand-gated monoatomic ion channel activity"/>
    <property type="evidence" value="ECO:0007669"/>
    <property type="project" value="InterPro"/>
</dbReference>
<dbReference type="Gene3D" id="1.10.287.70">
    <property type="match status" value="1"/>
</dbReference>
<evidence type="ECO:0000256" key="1">
    <source>
        <dbReference type="ARBA" id="ARBA00004651"/>
    </source>
</evidence>
<dbReference type="KEGG" id="dpx:DAPPUDRAFT_116408"/>
<dbReference type="SUPFAM" id="SSF53850">
    <property type="entry name" value="Periplasmic binding protein-like II"/>
    <property type="match status" value="1"/>
</dbReference>
<evidence type="ECO:0000256" key="6">
    <source>
        <dbReference type="ARBA" id="ARBA00023136"/>
    </source>
</evidence>
<dbReference type="Pfam" id="PF00060">
    <property type="entry name" value="Lig_chan"/>
    <property type="match status" value="1"/>
</dbReference>
<dbReference type="AlphaFoldDB" id="E9HPB5"/>
<evidence type="ECO:0000313" key="11">
    <source>
        <dbReference type="EMBL" id="EFX66415.1"/>
    </source>
</evidence>
<keyword evidence="4 9" id="KW-0812">Transmembrane</keyword>
<dbReference type="PhylomeDB" id="E9HPB5"/>
<name>E9HPB5_DAPPU</name>
<dbReference type="GO" id="GO:0050906">
    <property type="term" value="P:detection of stimulus involved in sensory perception"/>
    <property type="evidence" value="ECO:0007669"/>
    <property type="project" value="UniProtKB-ARBA"/>
</dbReference>
<evidence type="ECO:0000256" key="4">
    <source>
        <dbReference type="ARBA" id="ARBA00022692"/>
    </source>
</evidence>
<keyword evidence="12" id="KW-1185">Reference proteome</keyword>
<keyword evidence="5 9" id="KW-1133">Transmembrane helix</keyword>
<keyword evidence="8" id="KW-0325">Glycoprotein</keyword>